<dbReference type="InterPro" id="IPR008709">
    <property type="entry name" value="Neurochondrin"/>
</dbReference>
<evidence type="ECO:0000313" key="2">
    <source>
        <dbReference type="EMBL" id="KAJ2783842.1"/>
    </source>
</evidence>
<dbReference type="PANTHER" id="PTHR13109:SF7">
    <property type="entry name" value="NEUROCHONDRIN"/>
    <property type="match status" value="1"/>
</dbReference>
<accession>A0A9W8HDN3</accession>
<reference evidence="2" key="1">
    <citation type="submission" date="2022-07" db="EMBL/GenBank/DDBJ databases">
        <title>Phylogenomic reconstructions and comparative analyses of Kickxellomycotina fungi.</title>
        <authorList>
            <person name="Reynolds N.K."/>
            <person name="Stajich J.E."/>
            <person name="Barry K."/>
            <person name="Grigoriev I.V."/>
            <person name="Crous P."/>
            <person name="Smith M.E."/>
        </authorList>
    </citation>
    <scope>NUCLEOTIDE SEQUENCE</scope>
    <source>
        <strain evidence="2">BCRC 34489</strain>
    </source>
</reference>
<dbReference type="Pfam" id="PF05536">
    <property type="entry name" value="Neurochondrin"/>
    <property type="match status" value="1"/>
</dbReference>
<sequence length="558" mass="61401">MEPRQQQLERCAQLLSRRSTDDEKLAGLLLVPKVVDIHDTSALAFVLSALDARFLERLLRTGAKHFTKTTADSSTPFSESTESAMLLVAVRVIDVFAAHADVAQSPKLLDRIPTLYRVAALDIPGVSAEAAQVLAALLDRDPAVQGILERPGALADAIDGETARNVDALGYVLNRCSRFVCAQEDVERFVCAQEDVERYAHGWVVLVERAALLFCDVRDVRKFQLMSALASCLEPVDSDDARMVDAARECLLVVQRVSSGCTWILRQKSETTEYADQALVLYSHLVRLWPSHVFGARDHKGKSPEHAAAPAAGTETDRSGEGRKESELALRLACIEGQSSIDKMMIRPPPEDKDPVSVRESEAARVRLGWKYPVCAEIVSGWLVWVSRWLDDQPESSAVDEGGILELMTEVQALAQATVNFFVDWKERLDNEAEMLDLAPEIVLSAVHFLGEWLATDPKLHKAALPLISMCAAWVAGGGETGKTIAEYMRPCVLFALDMCGISEMQYVDDLKTGDCRHEGNRNAENASSWVGTIEMDDLARAIYAIPSDQDVLLARPS</sequence>
<dbReference type="Proteomes" id="UP001140172">
    <property type="component" value="Unassembled WGS sequence"/>
</dbReference>
<keyword evidence="3" id="KW-1185">Reference proteome</keyword>
<organism evidence="2 3">
    <name type="scientific">Coemansia interrupta</name>
    <dbReference type="NCBI Taxonomy" id="1126814"/>
    <lineage>
        <taxon>Eukaryota</taxon>
        <taxon>Fungi</taxon>
        <taxon>Fungi incertae sedis</taxon>
        <taxon>Zoopagomycota</taxon>
        <taxon>Kickxellomycotina</taxon>
        <taxon>Kickxellomycetes</taxon>
        <taxon>Kickxellales</taxon>
        <taxon>Kickxellaceae</taxon>
        <taxon>Coemansia</taxon>
    </lineage>
</organism>
<dbReference type="AlphaFoldDB" id="A0A9W8HDN3"/>
<evidence type="ECO:0008006" key="4">
    <source>
        <dbReference type="Google" id="ProtNLM"/>
    </source>
</evidence>
<comment type="caution">
    <text evidence="2">The sequence shown here is derived from an EMBL/GenBank/DDBJ whole genome shotgun (WGS) entry which is preliminary data.</text>
</comment>
<dbReference type="EMBL" id="JANBUM010000130">
    <property type="protein sequence ID" value="KAJ2783842.1"/>
    <property type="molecule type" value="Genomic_DNA"/>
</dbReference>
<protein>
    <recommendedName>
        <fullName evidence="4">Neurochondrin family protein</fullName>
    </recommendedName>
</protein>
<dbReference type="OrthoDB" id="8962942at2759"/>
<evidence type="ECO:0000256" key="1">
    <source>
        <dbReference type="SAM" id="MobiDB-lite"/>
    </source>
</evidence>
<feature type="compositionally biased region" description="Basic and acidic residues" evidence="1">
    <location>
        <begin position="315"/>
        <end position="324"/>
    </location>
</feature>
<dbReference type="PANTHER" id="PTHR13109">
    <property type="entry name" value="NEUROCHONDRIN"/>
    <property type="match status" value="1"/>
</dbReference>
<proteinExistence type="predicted"/>
<name>A0A9W8HDN3_9FUNG</name>
<feature type="region of interest" description="Disordered" evidence="1">
    <location>
        <begin position="299"/>
        <end position="324"/>
    </location>
</feature>
<gene>
    <name evidence="2" type="ORF">GGI15_002447</name>
</gene>
<evidence type="ECO:0000313" key="3">
    <source>
        <dbReference type="Proteomes" id="UP001140172"/>
    </source>
</evidence>